<dbReference type="FunCoup" id="F6TGX7">
    <property type="interactions" value="431"/>
</dbReference>
<evidence type="ECO:0000256" key="7">
    <source>
        <dbReference type="ARBA" id="ARBA00032543"/>
    </source>
</evidence>
<dbReference type="EC" id="6.5.1.4" evidence="2"/>
<dbReference type="Gene3D" id="3.30.360.20">
    <property type="entry name" value="RNA 3'-terminal phosphate cyclase, insert domain"/>
    <property type="match status" value="1"/>
</dbReference>
<evidence type="ECO:0000259" key="12">
    <source>
        <dbReference type="Pfam" id="PF05189"/>
    </source>
</evidence>
<dbReference type="PIRSF" id="PIRSF005378">
    <property type="entry name" value="RNA3'_term_phos_cycl_euk"/>
    <property type="match status" value="1"/>
</dbReference>
<dbReference type="GO" id="GO:0003963">
    <property type="term" value="F:RNA-3'-phosphate cyclase activity"/>
    <property type="evidence" value="ECO:0000318"/>
    <property type="project" value="GO_Central"/>
</dbReference>
<reference evidence="14" key="1">
    <citation type="journal article" date="2002" name="Science">
        <title>The draft genome of Ciona intestinalis: insights into chordate and vertebrate origins.</title>
        <authorList>
            <person name="Dehal P."/>
            <person name="Satou Y."/>
            <person name="Campbell R.K."/>
            <person name="Chapman J."/>
            <person name="Degnan B."/>
            <person name="De Tomaso A."/>
            <person name="Davidson B."/>
            <person name="Di Gregorio A."/>
            <person name="Gelpke M."/>
            <person name="Goodstein D.M."/>
            <person name="Harafuji N."/>
            <person name="Hastings K.E."/>
            <person name="Ho I."/>
            <person name="Hotta K."/>
            <person name="Huang W."/>
            <person name="Kawashima T."/>
            <person name="Lemaire P."/>
            <person name="Martinez D."/>
            <person name="Meinertzhagen I.A."/>
            <person name="Necula S."/>
            <person name="Nonaka M."/>
            <person name="Putnam N."/>
            <person name="Rash S."/>
            <person name="Saiga H."/>
            <person name="Satake M."/>
            <person name="Terry A."/>
            <person name="Yamada L."/>
            <person name="Wang H.G."/>
            <person name="Awazu S."/>
            <person name="Azumi K."/>
            <person name="Boore J."/>
            <person name="Branno M."/>
            <person name="Chin-Bow S."/>
            <person name="DeSantis R."/>
            <person name="Doyle S."/>
            <person name="Francino P."/>
            <person name="Keys D.N."/>
            <person name="Haga S."/>
            <person name="Hayashi H."/>
            <person name="Hino K."/>
            <person name="Imai K.S."/>
            <person name="Inaba K."/>
            <person name="Kano S."/>
            <person name="Kobayashi K."/>
            <person name="Kobayashi M."/>
            <person name="Lee B.I."/>
            <person name="Makabe K.W."/>
            <person name="Manohar C."/>
            <person name="Matassi G."/>
            <person name="Medina M."/>
            <person name="Mochizuki Y."/>
            <person name="Mount S."/>
            <person name="Morishita T."/>
            <person name="Miura S."/>
            <person name="Nakayama A."/>
            <person name="Nishizaka S."/>
            <person name="Nomoto H."/>
            <person name="Ohta F."/>
            <person name="Oishi K."/>
            <person name="Rigoutsos I."/>
            <person name="Sano M."/>
            <person name="Sasaki A."/>
            <person name="Sasakura Y."/>
            <person name="Shoguchi E."/>
            <person name="Shin-i T."/>
            <person name="Spagnuolo A."/>
            <person name="Stainier D."/>
            <person name="Suzuki M.M."/>
            <person name="Tassy O."/>
            <person name="Takatori N."/>
            <person name="Tokuoka M."/>
            <person name="Yagi K."/>
            <person name="Yoshizaki F."/>
            <person name="Wada S."/>
            <person name="Zhang C."/>
            <person name="Hyatt P.D."/>
            <person name="Larimer F."/>
            <person name="Detter C."/>
            <person name="Doggett N."/>
            <person name="Glavina T."/>
            <person name="Hawkins T."/>
            <person name="Richardson P."/>
            <person name="Lucas S."/>
            <person name="Kohara Y."/>
            <person name="Levine M."/>
            <person name="Satoh N."/>
            <person name="Rokhsar D.S."/>
        </authorList>
    </citation>
    <scope>NUCLEOTIDE SEQUENCE [LARGE SCALE GENOMIC DNA]</scope>
</reference>
<dbReference type="PANTHER" id="PTHR11096:SF0">
    <property type="entry name" value="RNA 3'-TERMINAL PHOSPHATE CYCLASE"/>
    <property type="match status" value="1"/>
</dbReference>
<dbReference type="GO" id="GO:0005634">
    <property type="term" value="C:nucleus"/>
    <property type="evidence" value="ECO:0000318"/>
    <property type="project" value="GO_Central"/>
</dbReference>
<keyword evidence="10" id="KW-0067">ATP-binding</keyword>
<evidence type="ECO:0000313" key="14">
    <source>
        <dbReference type="Proteomes" id="UP000008144"/>
    </source>
</evidence>
<feature type="active site" description="Tele-AMP-histidine intermediate" evidence="9">
    <location>
        <position position="321"/>
    </location>
</feature>
<dbReference type="InterPro" id="IPR017770">
    <property type="entry name" value="RNA3'_term_phos_cyc_type_1"/>
</dbReference>
<dbReference type="Gene3D" id="3.65.10.20">
    <property type="entry name" value="RNA 3'-terminal phosphate cyclase domain"/>
    <property type="match status" value="1"/>
</dbReference>
<dbReference type="GO" id="GO:0006396">
    <property type="term" value="P:RNA processing"/>
    <property type="evidence" value="ECO:0007669"/>
    <property type="project" value="InterPro"/>
</dbReference>
<dbReference type="GO" id="GO:0005524">
    <property type="term" value="F:ATP binding"/>
    <property type="evidence" value="ECO:0007669"/>
    <property type="project" value="UniProtKB-KW"/>
</dbReference>
<dbReference type="EMBL" id="EAAA01000262">
    <property type="status" value="NOT_ANNOTATED_CDS"/>
    <property type="molecule type" value="Genomic_DNA"/>
</dbReference>
<evidence type="ECO:0000256" key="9">
    <source>
        <dbReference type="PIRSR" id="PIRSR005378-1"/>
    </source>
</evidence>
<evidence type="ECO:0000256" key="10">
    <source>
        <dbReference type="PIRSR" id="PIRSR005378-2"/>
    </source>
</evidence>
<accession>F6TGX7</accession>
<evidence type="ECO:0000256" key="8">
    <source>
        <dbReference type="ARBA" id="ARBA00045867"/>
    </source>
</evidence>
<dbReference type="HAMAP" id="MF_00200">
    <property type="entry name" value="RTC"/>
    <property type="match status" value="1"/>
</dbReference>
<dbReference type="NCBIfam" id="TIGR03399">
    <property type="entry name" value="RNA_3prim_cycl"/>
    <property type="match status" value="1"/>
</dbReference>
<dbReference type="InterPro" id="IPR020719">
    <property type="entry name" value="RNA3'_term_phos_cycl-like_CS"/>
</dbReference>
<feature type="domain" description="RNA 3'-terminal phosphate cyclase insert" evidence="12">
    <location>
        <begin position="186"/>
        <end position="286"/>
    </location>
</feature>
<dbReference type="Pfam" id="PF05189">
    <property type="entry name" value="RTC_insert"/>
    <property type="match status" value="1"/>
</dbReference>
<keyword evidence="14" id="KW-1185">Reference proteome</keyword>
<keyword evidence="4" id="KW-0436">Ligase</keyword>
<reference evidence="13" key="3">
    <citation type="submission" date="2025-08" db="UniProtKB">
        <authorList>
            <consortium name="Ensembl"/>
        </authorList>
    </citation>
    <scope>IDENTIFICATION</scope>
</reference>
<dbReference type="PROSITE" id="PS01287">
    <property type="entry name" value="RTC"/>
    <property type="match status" value="1"/>
</dbReference>
<comment type="function">
    <text evidence="8">Catalyzes the conversion of 3'-phosphate to a 2',3'-cyclic phosphodiester at the end of RNA. The mechanism of action of the enzyme occurs in 3 steps: (A) adenylation of the enzyme by ATP; (B) transfer of adenylate to an RNA-N3'P to produce RNA-N3'PP5'A; (C) and attack of the adjacent 2'-hydroxyl on the 3'-phosphorus in the diester linkage to produce the cyclic end product. Likely functions in some aspects of cellular RNA processing. Function plays an important role in regulating axon regeneration by inhibiting central nervous system (CNS) axon regeneration following optic nerve injury.</text>
</comment>
<dbReference type="Ensembl" id="ENSCINT00000016133.2">
    <property type="protein sequence ID" value="ENSCINP00000016133.2"/>
    <property type="gene ID" value="ENSCING00000007875.2"/>
</dbReference>
<protein>
    <recommendedName>
        <fullName evidence="3">RNA 3'-terminal phosphate cyclase</fullName>
        <ecNumber evidence="2">6.5.1.4</ecNumber>
    </recommendedName>
    <alternativeName>
        <fullName evidence="7">RNA terminal phosphate cyclase domain-containing protein 1</fullName>
    </alternativeName>
</protein>
<dbReference type="InterPro" id="IPR023797">
    <property type="entry name" value="RNA3'_phos_cyclase_dom"/>
</dbReference>
<dbReference type="STRING" id="7719.ENSCINP00000016133"/>
<dbReference type="HOGENOM" id="CLU_027882_0_1_1"/>
<dbReference type="AlphaFoldDB" id="F6TGX7"/>
<name>F6TGX7_CIOIN</name>
<reference evidence="13" key="2">
    <citation type="journal article" date="2008" name="Genome Biol.">
        <title>Improved genome assembly and evidence-based global gene model set for the chordate Ciona intestinalis: new insight into intron and operon populations.</title>
        <authorList>
            <person name="Satou Y."/>
            <person name="Mineta K."/>
            <person name="Ogasawara M."/>
            <person name="Sasakura Y."/>
            <person name="Shoguchi E."/>
            <person name="Ueno K."/>
            <person name="Yamada L."/>
            <person name="Matsumoto J."/>
            <person name="Wasserscheid J."/>
            <person name="Dewar K."/>
            <person name="Wiley G.B."/>
            <person name="Macmil S.L."/>
            <person name="Roe B.A."/>
            <person name="Zeller R.W."/>
            <person name="Hastings K.E."/>
            <person name="Lemaire P."/>
            <person name="Lindquist E."/>
            <person name="Endo T."/>
            <person name="Hotta K."/>
            <person name="Inaba K."/>
        </authorList>
    </citation>
    <scope>NUCLEOTIDE SEQUENCE [LARGE SCALE GENOMIC DNA]</scope>
    <source>
        <strain evidence="13">wild type</strain>
    </source>
</reference>
<dbReference type="SUPFAM" id="SSF55205">
    <property type="entry name" value="EPT/RTPC-like"/>
    <property type="match status" value="2"/>
</dbReference>
<feature type="binding site" evidence="10">
    <location>
        <position position="105"/>
    </location>
    <ligand>
        <name>ATP</name>
        <dbReference type="ChEBI" id="CHEBI:30616"/>
    </ligand>
</feature>
<evidence type="ECO:0000256" key="4">
    <source>
        <dbReference type="ARBA" id="ARBA00022598"/>
    </source>
</evidence>
<sequence length="364" mass="38711">AESADITEIDGGIMEGGGQILRIATALSTILHKPISISSIRANRTNPGLRPQHMTGIQLVRDLCSGQLTGDQVGSQCYTLIPNMLQSGTFVGDTGTAGAVSLLLQIALPCLMFTPSVSYLTLCGGTNAEMAPQIDYTIQVLKPVLEAFGVRMDCQIVKRGYFPRGGGEITVQAKPIRQLHPINLTNLGSIKRITGRAFVAGVIPFKIAQQMAKSATSVLWRSYPEVPINIQAVQEPKNAVVGNGTGIIVVAETTTGCCISGTALGRKGIQAEQVGSDAAEMLLRNLSYGACVDEYLQDQLIIFMALAAGYSRIKTGPITLHTQTAIHIASMMTQAQFNIVQASPNATDSYIIECCGIGHCNPYL</sequence>
<evidence type="ECO:0000256" key="2">
    <source>
        <dbReference type="ARBA" id="ARBA00012725"/>
    </source>
</evidence>
<dbReference type="GeneTree" id="ENSGT00530000063404"/>
<dbReference type="PANTHER" id="PTHR11096">
    <property type="entry name" value="RNA 3' TERMINAL PHOSPHATE CYCLASE"/>
    <property type="match status" value="1"/>
</dbReference>
<evidence type="ECO:0000256" key="6">
    <source>
        <dbReference type="ARBA" id="ARBA00024481"/>
    </source>
</evidence>
<organism evidence="13 14">
    <name type="scientific">Ciona intestinalis</name>
    <name type="common">Transparent sea squirt</name>
    <name type="synonym">Ascidia intestinalis</name>
    <dbReference type="NCBI Taxonomy" id="7719"/>
    <lineage>
        <taxon>Eukaryota</taxon>
        <taxon>Metazoa</taxon>
        <taxon>Chordata</taxon>
        <taxon>Tunicata</taxon>
        <taxon>Ascidiacea</taxon>
        <taxon>Phlebobranchia</taxon>
        <taxon>Cionidae</taxon>
        <taxon>Ciona</taxon>
    </lineage>
</organism>
<dbReference type="InterPro" id="IPR013791">
    <property type="entry name" value="RNA3'-term_phos_cycl_insert"/>
</dbReference>
<dbReference type="InterPro" id="IPR000228">
    <property type="entry name" value="RNA3'_term_phos_cyc"/>
</dbReference>
<feature type="domain" description="RNA 3'-terminal phosphate cyclase" evidence="11">
    <location>
        <begin position="14"/>
        <end position="339"/>
    </location>
</feature>
<dbReference type="InterPro" id="IPR013792">
    <property type="entry name" value="RNA3'P_cycl/enolpyr_Trfase_a/b"/>
</dbReference>
<feature type="binding site" evidence="10">
    <location>
        <begin position="295"/>
        <end position="299"/>
    </location>
    <ligand>
        <name>ATP</name>
        <dbReference type="ChEBI" id="CHEBI:30616"/>
    </ligand>
</feature>
<dbReference type="Pfam" id="PF01137">
    <property type="entry name" value="RTC"/>
    <property type="match status" value="1"/>
</dbReference>
<evidence type="ECO:0000256" key="3">
    <source>
        <dbReference type="ARBA" id="ARBA00021428"/>
    </source>
</evidence>
<dbReference type="InterPro" id="IPR036553">
    <property type="entry name" value="RPTC_insert"/>
</dbReference>
<comment type="similarity">
    <text evidence="1">Belongs to the RNA 3'-terminal cyclase family. Type 1 subfamily.</text>
</comment>
<dbReference type="OMA" id="WSPPIDY"/>
<evidence type="ECO:0000313" key="13">
    <source>
        <dbReference type="Ensembl" id="ENSCINP00000016133.2"/>
    </source>
</evidence>
<evidence type="ECO:0000256" key="5">
    <source>
        <dbReference type="ARBA" id="ARBA00022741"/>
    </source>
</evidence>
<dbReference type="InParanoid" id="F6TGX7"/>
<dbReference type="FunFam" id="3.30.360.20:FF:000002">
    <property type="entry name" value="RNA terminal phosphate cyclase-like 1"/>
    <property type="match status" value="1"/>
</dbReference>
<proteinExistence type="inferred from homology"/>
<evidence type="ECO:0000259" key="11">
    <source>
        <dbReference type="Pfam" id="PF01137"/>
    </source>
</evidence>
<evidence type="ECO:0000256" key="1">
    <source>
        <dbReference type="ARBA" id="ARBA00009206"/>
    </source>
</evidence>
<dbReference type="InterPro" id="IPR037136">
    <property type="entry name" value="RNA3'_phos_cyclase_dom_sf"/>
</dbReference>
<comment type="catalytic activity">
    <reaction evidence="6">
        <text>a 3'-end 3'-phospho-ribonucleotide-RNA + ATP = a 3'-end 2',3'-cyclophospho-ribonucleotide-RNA + AMP + diphosphate</text>
        <dbReference type="Rhea" id="RHEA:23976"/>
        <dbReference type="Rhea" id="RHEA-COMP:10463"/>
        <dbReference type="Rhea" id="RHEA-COMP:10464"/>
        <dbReference type="ChEBI" id="CHEBI:30616"/>
        <dbReference type="ChEBI" id="CHEBI:33019"/>
        <dbReference type="ChEBI" id="CHEBI:83062"/>
        <dbReference type="ChEBI" id="CHEBI:83064"/>
        <dbReference type="ChEBI" id="CHEBI:456215"/>
        <dbReference type="EC" id="6.5.1.4"/>
    </reaction>
</comment>
<reference evidence="13" key="4">
    <citation type="submission" date="2025-09" db="UniProtKB">
        <authorList>
            <consortium name="Ensembl"/>
        </authorList>
    </citation>
    <scope>IDENTIFICATION</scope>
</reference>
<keyword evidence="5 10" id="KW-0547">Nucleotide-binding</keyword>
<dbReference type="Proteomes" id="UP000008144">
    <property type="component" value="Chromosome 1"/>
</dbReference>
<dbReference type="SUPFAM" id="SSF52913">
    <property type="entry name" value="RNA 3'-terminal phosphate cyclase, RPTC, insert domain"/>
    <property type="match status" value="1"/>
</dbReference>